<name>A0ABT2HX69_9MICO</name>
<feature type="binding site" evidence="13">
    <location>
        <position position="37"/>
    </location>
    <ligand>
        <name>NADP(+)</name>
        <dbReference type="ChEBI" id="CHEBI:58349"/>
    </ligand>
</feature>
<dbReference type="SUPFAM" id="SSF51735">
    <property type="entry name" value="NAD(P)-binding Rossmann-fold domains"/>
    <property type="match status" value="1"/>
</dbReference>
<dbReference type="Pfam" id="PF01113">
    <property type="entry name" value="DapB_N"/>
    <property type="match status" value="1"/>
</dbReference>
<dbReference type="PIRSF" id="PIRSF000161">
    <property type="entry name" value="DHPR"/>
    <property type="match status" value="1"/>
</dbReference>
<comment type="function">
    <text evidence="13">Catalyzes the conversion of 4-hydroxy-tetrahydrodipicolinate (HTPA) to tetrahydrodipicolinate.</text>
</comment>
<evidence type="ECO:0000256" key="4">
    <source>
        <dbReference type="ARBA" id="ARBA00022857"/>
    </source>
</evidence>
<gene>
    <name evidence="13 16" type="primary">dapB</name>
    <name evidence="16" type="ORF">M3D15_06160</name>
</gene>
<dbReference type="PANTHER" id="PTHR20836">
    <property type="entry name" value="DIHYDRODIPICOLINATE REDUCTASE"/>
    <property type="match status" value="1"/>
</dbReference>
<dbReference type="HAMAP" id="MF_00102">
    <property type="entry name" value="DapB"/>
    <property type="match status" value="1"/>
</dbReference>
<keyword evidence="7 13" id="KW-0520">NAD</keyword>
<comment type="catalytic activity">
    <reaction evidence="12 13">
        <text>(S)-2,3,4,5-tetrahydrodipicolinate + NAD(+) + H2O = (2S,4S)-4-hydroxy-2,3,4,5-tetrahydrodipicolinate + NADH + H(+)</text>
        <dbReference type="Rhea" id="RHEA:35323"/>
        <dbReference type="ChEBI" id="CHEBI:15377"/>
        <dbReference type="ChEBI" id="CHEBI:15378"/>
        <dbReference type="ChEBI" id="CHEBI:16845"/>
        <dbReference type="ChEBI" id="CHEBI:57540"/>
        <dbReference type="ChEBI" id="CHEBI:57945"/>
        <dbReference type="ChEBI" id="CHEBI:67139"/>
        <dbReference type="EC" id="1.17.1.8"/>
    </reaction>
</comment>
<keyword evidence="3 13" id="KW-0028">Amino-acid biosynthesis</keyword>
<keyword evidence="6 13" id="KW-0560">Oxidoreductase</keyword>
<feature type="binding site" evidence="13">
    <location>
        <begin position="100"/>
        <end position="103"/>
    </location>
    <ligand>
        <name>NAD(+)</name>
        <dbReference type="ChEBI" id="CHEBI:57540"/>
    </ligand>
</feature>
<dbReference type="CDD" id="cd02274">
    <property type="entry name" value="DHDPR_N"/>
    <property type="match status" value="1"/>
</dbReference>
<evidence type="ECO:0000256" key="8">
    <source>
        <dbReference type="ARBA" id="ARBA00023154"/>
    </source>
</evidence>
<dbReference type="Pfam" id="PF05173">
    <property type="entry name" value="DapB_C"/>
    <property type="match status" value="1"/>
</dbReference>
<comment type="pathway">
    <text evidence="9 13">Amino-acid biosynthesis; L-lysine biosynthesis via DAP pathway; (S)-tetrahydrodipicolinate from L-aspartate: step 4/4.</text>
</comment>
<keyword evidence="8 13" id="KW-0457">Lysine biosynthesis</keyword>
<comment type="caution">
    <text evidence="13">Was originally thought to be a dihydrodipicolinate reductase (DHDPR), catalyzing the conversion of dihydrodipicolinate to tetrahydrodipicolinate. However, it was shown in E.coli that the substrate of the enzymatic reaction is not dihydrodipicolinate (DHDP) but in fact (2S,4S)-4-hydroxy-2,3,4,5-tetrahydrodipicolinic acid (HTPA), the product released by the DapA-catalyzed reaction.</text>
</comment>
<dbReference type="EC" id="1.17.1.8" evidence="10 13"/>
<comment type="subcellular location">
    <subcellularLocation>
        <location evidence="13">Cytoplasm</location>
    </subcellularLocation>
</comment>
<comment type="caution">
    <text evidence="13">Lacks conserved residue(s) required for the propagation of feature annotation.</text>
</comment>
<dbReference type="RefSeq" id="WP_206394695.1">
    <property type="nucleotide sequence ID" value="NZ_JAFDPW010000001.1"/>
</dbReference>
<evidence type="ECO:0000256" key="3">
    <source>
        <dbReference type="ARBA" id="ARBA00022605"/>
    </source>
</evidence>
<evidence type="ECO:0000259" key="15">
    <source>
        <dbReference type="Pfam" id="PF05173"/>
    </source>
</evidence>
<feature type="domain" description="Dihydrodipicolinate reductase N-terminal" evidence="14">
    <location>
        <begin position="5"/>
        <end position="103"/>
    </location>
</feature>
<dbReference type="Gene3D" id="3.40.50.720">
    <property type="entry name" value="NAD(P)-binding Rossmann-like Domain"/>
    <property type="match status" value="1"/>
</dbReference>
<organism evidence="16 17">
    <name type="scientific">Pseudoclavibacter albus</name>
    <dbReference type="NCBI Taxonomy" id="272241"/>
    <lineage>
        <taxon>Bacteria</taxon>
        <taxon>Bacillati</taxon>
        <taxon>Actinomycetota</taxon>
        <taxon>Actinomycetes</taxon>
        <taxon>Micrococcales</taxon>
        <taxon>Microbacteriaceae</taxon>
        <taxon>Pseudoclavibacter</taxon>
    </lineage>
</organism>
<evidence type="ECO:0000256" key="12">
    <source>
        <dbReference type="ARBA" id="ARBA00049396"/>
    </source>
</evidence>
<keyword evidence="5 13" id="KW-0220">Diaminopimelate biosynthesis</keyword>
<comment type="subunit">
    <text evidence="13">Homotetramer.</text>
</comment>
<dbReference type="InterPro" id="IPR022664">
    <property type="entry name" value="DapB_N_CS"/>
</dbReference>
<evidence type="ECO:0000313" key="17">
    <source>
        <dbReference type="Proteomes" id="UP001525379"/>
    </source>
</evidence>
<proteinExistence type="inferred from homology"/>
<comment type="similarity">
    <text evidence="1 13">Belongs to the DapB family.</text>
</comment>
<dbReference type="PANTHER" id="PTHR20836:SF0">
    <property type="entry name" value="4-HYDROXY-TETRAHYDRODIPICOLINATE REDUCTASE 1, CHLOROPLASTIC-RELATED"/>
    <property type="match status" value="1"/>
</dbReference>
<comment type="caution">
    <text evidence="16">The sequence shown here is derived from an EMBL/GenBank/DDBJ whole genome shotgun (WGS) entry which is preliminary data.</text>
</comment>
<feature type="binding site" evidence="13">
    <location>
        <begin position="9"/>
        <end position="14"/>
    </location>
    <ligand>
        <name>NAD(+)</name>
        <dbReference type="ChEBI" id="CHEBI:57540"/>
    </ligand>
</feature>
<dbReference type="Gene3D" id="3.30.360.10">
    <property type="entry name" value="Dihydrodipicolinate Reductase, domain 2"/>
    <property type="match status" value="1"/>
</dbReference>
<dbReference type="EMBL" id="JALXSQ010000020">
    <property type="protein sequence ID" value="MCT2042912.1"/>
    <property type="molecule type" value="Genomic_DNA"/>
</dbReference>
<evidence type="ECO:0000256" key="5">
    <source>
        <dbReference type="ARBA" id="ARBA00022915"/>
    </source>
</evidence>
<dbReference type="InterPro" id="IPR022663">
    <property type="entry name" value="DapB_C"/>
</dbReference>
<dbReference type="NCBIfam" id="TIGR00036">
    <property type="entry name" value="dapB"/>
    <property type="match status" value="1"/>
</dbReference>
<keyword evidence="2 13" id="KW-0963">Cytoplasm</keyword>
<dbReference type="InterPro" id="IPR000846">
    <property type="entry name" value="DapB_N"/>
</dbReference>
<feature type="active site" description="Proton donor/acceptor" evidence="13">
    <location>
        <position position="130"/>
    </location>
</feature>
<evidence type="ECO:0000256" key="11">
    <source>
        <dbReference type="ARBA" id="ARBA00049080"/>
    </source>
</evidence>
<dbReference type="InterPro" id="IPR036291">
    <property type="entry name" value="NAD(P)-bd_dom_sf"/>
</dbReference>
<feature type="binding site" evidence="13">
    <location>
        <begin position="75"/>
        <end position="77"/>
    </location>
    <ligand>
        <name>NAD(+)</name>
        <dbReference type="ChEBI" id="CHEBI:57540"/>
    </ligand>
</feature>
<feature type="binding site" evidence="13">
    <location>
        <begin position="140"/>
        <end position="141"/>
    </location>
    <ligand>
        <name>(S)-2,3,4,5-tetrahydrodipicolinate</name>
        <dbReference type="ChEBI" id="CHEBI:16845"/>
    </ligand>
</feature>
<dbReference type="PROSITE" id="PS01298">
    <property type="entry name" value="DAPB"/>
    <property type="match status" value="1"/>
</dbReference>
<sequence>MTLAVSVYGATGRLGSHICELVNDAEDLTLHSALSSRSSLEEIAGADVVIDVTHIDASEPLVKYALQAGVPVVVGTSGWNAERLAQLAPRIPDDLGVLVVPNFSIGSVLGTHLSTIAARFFDDVEILEAHHASKVDAPSGTAVRTAERINEVLVARDASPQANADATSRGETIGRVSVHAMRLPGVVAEQRVIFGGTGETLDIRHLTTSSTAYDRGILLALRIAPEARGLITGLDELLELS</sequence>
<reference evidence="16 17" key="1">
    <citation type="submission" date="2022-04" db="EMBL/GenBank/DDBJ databases">
        <title>Human microbiome associated bacterial genomes.</title>
        <authorList>
            <person name="Sandstrom S."/>
            <person name="Salamzade R."/>
            <person name="Kalan L.R."/>
        </authorList>
    </citation>
    <scope>NUCLEOTIDE SEQUENCE [LARGE SCALE GENOMIC DNA]</scope>
    <source>
        <strain evidence="17">p3-SID1799</strain>
    </source>
</reference>
<dbReference type="GO" id="GO:0008839">
    <property type="term" value="F:4-hydroxy-tetrahydrodipicolinate reductase"/>
    <property type="evidence" value="ECO:0007669"/>
    <property type="project" value="UniProtKB-EC"/>
</dbReference>
<evidence type="ECO:0000256" key="9">
    <source>
        <dbReference type="ARBA" id="ARBA00037922"/>
    </source>
</evidence>
<keyword evidence="4 13" id="KW-0521">NADP</keyword>
<evidence type="ECO:0000256" key="2">
    <source>
        <dbReference type="ARBA" id="ARBA00022490"/>
    </source>
</evidence>
<dbReference type="Proteomes" id="UP001525379">
    <property type="component" value="Unassembled WGS sequence"/>
</dbReference>
<dbReference type="InterPro" id="IPR023940">
    <property type="entry name" value="DHDPR_bac"/>
</dbReference>
<evidence type="ECO:0000259" key="14">
    <source>
        <dbReference type="Pfam" id="PF01113"/>
    </source>
</evidence>
<evidence type="ECO:0000256" key="6">
    <source>
        <dbReference type="ARBA" id="ARBA00023002"/>
    </source>
</evidence>
<evidence type="ECO:0000256" key="7">
    <source>
        <dbReference type="ARBA" id="ARBA00023027"/>
    </source>
</evidence>
<evidence type="ECO:0000256" key="13">
    <source>
        <dbReference type="HAMAP-Rule" id="MF_00102"/>
    </source>
</evidence>
<comment type="catalytic activity">
    <reaction evidence="11 13">
        <text>(S)-2,3,4,5-tetrahydrodipicolinate + NADP(+) + H2O = (2S,4S)-4-hydroxy-2,3,4,5-tetrahydrodipicolinate + NADPH + H(+)</text>
        <dbReference type="Rhea" id="RHEA:35331"/>
        <dbReference type="ChEBI" id="CHEBI:15377"/>
        <dbReference type="ChEBI" id="CHEBI:15378"/>
        <dbReference type="ChEBI" id="CHEBI:16845"/>
        <dbReference type="ChEBI" id="CHEBI:57783"/>
        <dbReference type="ChEBI" id="CHEBI:58349"/>
        <dbReference type="ChEBI" id="CHEBI:67139"/>
        <dbReference type="EC" id="1.17.1.8"/>
    </reaction>
</comment>
<dbReference type="SUPFAM" id="SSF55347">
    <property type="entry name" value="Glyceraldehyde-3-phosphate dehydrogenase-like, C-terminal domain"/>
    <property type="match status" value="1"/>
</dbReference>
<evidence type="ECO:0000313" key="16">
    <source>
        <dbReference type="EMBL" id="MCT2042912.1"/>
    </source>
</evidence>
<accession>A0ABT2HX69</accession>
<feature type="active site" description="Proton donor" evidence="13">
    <location>
        <position position="134"/>
    </location>
</feature>
<evidence type="ECO:0000256" key="1">
    <source>
        <dbReference type="ARBA" id="ARBA00006642"/>
    </source>
</evidence>
<evidence type="ECO:0000256" key="10">
    <source>
        <dbReference type="ARBA" id="ARBA00038983"/>
    </source>
</evidence>
<feature type="domain" description="Dihydrodipicolinate reductase C-terminal" evidence="15">
    <location>
        <begin position="109"/>
        <end position="237"/>
    </location>
</feature>
<feature type="binding site" evidence="13">
    <location>
        <position position="131"/>
    </location>
    <ligand>
        <name>(S)-2,3,4,5-tetrahydrodipicolinate</name>
        <dbReference type="ChEBI" id="CHEBI:16845"/>
    </ligand>
</feature>
<protein>
    <recommendedName>
        <fullName evidence="10 13">4-hydroxy-tetrahydrodipicolinate reductase</fullName>
        <shortName evidence="13">HTPA reductase</shortName>
        <ecNumber evidence="10 13">1.17.1.8</ecNumber>
    </recommendedName>
</protein>
<keyword evidence="17" id="KW-1185">Reference proteome</keyword>